<dbReference type="InterPro" id="IPR011104">
    <property type="entry name" value="Hpr_kin/Pase_C"/>
</dbReference>
<evidence type="ECO:0000256" key="8">
    <source>
        <dbReference type="ARBA" id="ARBA00022777"/>
    </source>
</evidence>
<comment type="similarity">
    <text evidence="3">Belongs to the HPrK/P family.</text>
</comment>
<accession>A0A7R8ZTH5</accession>
<dbReference type="SUPFAM" id="SSF75138">
    <property type="entry name" value="HprK N-terminal domain-like"/>
    <property type="match status" value="1"/>
</dbReference>
<keyword evidence="7" id="KW-0547">Nucleotide-binding</keyword>
<evidence type="ECO:0000256" key="3">
    <source>
        <dbReference type="ARBA" id="ARBA00006883"/>
    </source>
</evidence>
<keyword evidence="10" id="KW-0460">Magnesium</keyword>
<dbReference type="Gene3D" id="3.40.1390.20">
    <property type="entry name" value="HprK N-terminal domain-like"/>
    <property type="match status" value="1"/>
</dbReference>
<dbReference type="CDD" id="cd01918">
    <property type="entry name" value="HprK_C"/>
    <property type="match status" value="1"/>
</dbReference>
<dbReference type="InterPro" id="IPR003755">
    <property type="entry name" value="HPr(Ser)_kin/Pase"/>
</dbReference>
<dbReference type="NCBIfam" id="TIGR00679">
    <property type="entry name" value="hpr-ser"/>
    <property type="match status" value="1"/>
</dbReference>
<protein>
    <submittedName>
        <fullName evidence="15">Uncharacterized protein</fullName>
    </submittedName>
</protein>
<comment type="catalytic activity">
    <reaction evidence="1">
        <text>[HPr protein]-L-serine + ATP = [HPr protein]-O-phospho-L-serine + ADP + H(+)</text>
        <dbReference type="Rhea" id="RHEA:46600"/>
        <dbReference type="Rhea" id="RHEA-COMP:11602"/>
        <dbReference type="Rhea" id="RHEA-COMP:11603"/>
        <dbReference type="ChEBI" id="CHEBI:15378"/>
        <dbReference type="ChEBI" id="CHEBI:29999"/>
        <dbReference type="ChEBI" id="CHEBI:30616"/>
        <dbReference type="ChEBI" id="CHEBI:83421"/>
        <dbReference type="ChEBI" id="CHEBI:456216"/>
    </reaction>
</comment>
<comment type="cofactor">
    <cofactor evidence="2">
        <name>Mg(2+)</name>
        <dbReference type="ChEBI" id="CHEBI:18420"/>
    </cofactor>
</comment>
<keyword evidence="8" id="KW-0418">Kinase</keyword>
<dbReference type="InterPro" id="IPR027417">
    <property type="entry name" value="P-loop_NTPase"/>
</dbReference>
<dbReference type="FunFam" id="3.40.50.300:FF:000174">
    <property type="entry name" value="HPr kinase/phosphorylase"/>
    <property type="match status" value="1"/>
</dbReference>
<keyword evidence="9" id="KW-0067">ATP-binding</keyword>
<comment type="catalytic activity">
    <reaction evidence="12">
        <text>[HPr protein]-O-phospho-L-serine + phosphate + H(+) = [HPr protein]-L-serine + diphosphate</text>
        <dbReference type="Rhea" id="RHEA:46604"/>
        <dbReference type="Rhea" id="RHEA-COMP:11602"/>
        <dbReference type="Rhea" id="RHEA-COMP:11603"/>
        <dbReference type="ChEBI" id="CHEBI:15378"/>
        <dbReference type="ChEBI" id="CHEBI:29999"/>
        <dbReference type="ChEBI" id="CHEBI:33019"/>
        <dbReference type="ChEBI" id="CHEBI:43474"/>
        <dbReference type="ChEBI" id="CHEBI:83421"/>
    </reaction>
</comment>
<dbReference type="AlphaFoldDB" id="A0A7R8ZTH5"/>
<dbReference type="Pfam" id="PF07475">
    <property type="entry name" value="Hpr_kinase_C"/>
    <property type="match status" value="1"/>
</dbReference>
<name>A0A7R8ZTH5_9CRUS</name>
<feature type="domain" description="HPr(Ser) kinase/phosphorylase N-terminal" evidence="13">
    <location>
        <begin position="33"/>
        <end position="130"/>
    </location>
</feature>
<evidence type="ECO:0000313" key="15">
    <source>
        <dbReference type="EMBL" id="CAD7235929.1"/>
    </source>
</evidence>
<evidence type="ECO:0000259" key="14">
    <source>
        <dbReference type="Pfam" id="PF07475"/>
    </source>
</evidence>
<reference evidence="15" key="1">
    <citation type="submission" date="2020-11" db="EMBL/GenBank/DDBJ databases">
        <authorList>
            <person name="Tran Van P."/>
        </authorList>
    </citation>
    <scope>NUCLEOTIDE SEQUENCE</scope>
</reference>
<evidence type="ECO:0000256" key="9">
    <source>
        <dbReference type="ARBA" id="ARBA00022840"/>
    </source>
</evidence>
<dbReference type="GO" id="GO:0000155">
    <property type="term" value="F:phosphorelay sensor kinase activity"/>
    <property type="evidence" value="ECO:0007669"/>
    <property type="project" value="InterPro"/>
</dbReference>
<dbReference type="InterPro" id="IPR028979">
    <property type="entry name" value="Ser_kin/Pase_Hpr-like_N_sf"/>
</dbReference>
<keyword evidence="6" id="KW-0479">Metal-binding</keyword>
<dbReference type="InterPro" id="IPR011126">
    <property type="entry name" value="Hpr_kin/Pase_Hpr_N"/>
</dbReference>
<evidence type="ECO:0000256" key="12">
    <source>
        <dbReference type="ARBA" id="ARBA00047657"/>
    </source>
</evidence>
<dbReference type="Pfam" id="PF02603">
    <property type="entry name" value="Hpr_kinase_N"/>
    <property type="match status" value="1"/>
</dbReference>
<evidence type="ECO:0000259" key="13">
    <source>
        <dbReference type="Pfam" id="PF02603"/>
    </source>
</evidence>
<keyword evidence="5" id="KW-0808">Transferase</keyword>
<evidence type="ECO:0000256" key="10">
    <source>
        <dbReference type="ARBA" id="ARBA00022842"/>
    </source>
</evidence>
<evidence type="ECO:0000256" key="5">
    <source>
        <dbReference type="ARBA" id="ARBA00022679"/>
    </source>
</evidence>
<dbReference type="Gene3D" id="3.40.50.300">
    <property type="entry name" value="P-loop containing nucleotide triphosphate hydrolases"/>
    <property type="match status" value="1"/>
</dbReference>
<feature type="domain" description="HPr kinase/phosphorylase C-terminal" evidence="14">
    <location>
        <begin position="134"/>
        <end position="305"/>
    </location>
</feature>
<sequence length="315" mass="34972">MQTQLSVAYLLNLLKSRVQLTRIAGLRENPTLIDIQAARSGRAMLPGTLNLIHCNQIQIIGRTENEYLQTLNDAQLSTTQTWLFSCDTRLILFVDDTPIDPEYCRLGKEAGITLVSTPVSHFDVITQVRHIISEQLADRTHQHGVFMEVAGIGVLLAGEPGVGKSELALELICRGHRLIADDAPVFAKTSADTLHGECPSMLRDFLEVRGLGVLNVRQLYGDNAVKPAQTLELIVQLEQCDPNSLDTKDRWPHDAKTRDIMGVAIPETTVQIAPGRNLAILVEAAARNHLLRLHGYDSNKAFQIRLHEHMENQST</sequence>
<dbReference type="PANTHER" id="PTHR30305">
    <property type="entry name" value="PROTEIN YJDM-RELATED"/>
    <property type="match status" value="1"/>
</dbReference>
<keyword evidence="11" id="KW-0511">Multifunctional enzyme</keyword>
<evidence type="ECO:0000256" key="2">
    <source>
        <dbReference type="ARBA" id="ARBA00001946"/>
    </source>
</evidence>
<evidence type="ECO:0000256" key="6">
    <source>
        <dbReference type="ARBA" id="ARBA00022723"/>
    </source>
</evidence>
<dbReference type="EMBL" id="OB675528">
    <property type="protein sequence ID" value="CAD7235929.1"/>
    <property type="molecule type" value="Genomic_DNA"/>
</dbReference>
<dbReference type="GO" id="GO:0046872">
    <property type="term" value="F:metal ion binding"/>
    <property type="evidence" value="ECO:0007669"/>
    <property type="project" value="UniProtKB-KW"/>
</dbReference>
<dbReference type="SUPFAM" id="SSF53795">
    <property type="entry name" value="PEP carboxykinase-like"/>
    <property type="match status" value="1"/>
</dbReference>
<dbReference type="GO" id="GO:0006109">
    <property type="term" value="P:regulation of carbohydrate metabolic process"/>
    <property type="evidence" value="ECO:0007669"/>
    <property type="project" value="InterPro"/>
</dbReference>
<evidence type="ECO:0000256" key="7">
    <source>
        <dbReference type="ARBA" id="ARBA00022741"/>
    </source>
</evidence>
<dbReference type="PANTHER" id="PTHR30305:SF1">
    <property type="entry name" value="HPR KINASE_PHOSPHORYLASE"/>
    <property type="match status" value="1"/>
</dbReference>
<dbReference type="GO" id="GO:0005524">
    <property type="term" value="F:ATP binding"/>
    <property type="evidence" value="ECO:0007669"/>
    <property type="project" value="UniProtKB-KW"/>
</dbReference>
<keyword evidence="4" id="KW-0723">Serine/threonine-protein kinase</keyword>
<evidence type="ECO:0000256" key="4">
    <source>
        <dbReference type="ARBA" id="ARBA00022527"/>
    </source>
</evidence>
<dbReference type="OrthoDB" id="10062841at2759"/>
<gene>
    <name evidence="15" type="ORF">CTOB1V02_LOCUS13744</name>
</gene>
<evidence type="ECO:0000256" key="11">
    <source>
        <dbReference type="ARBA" id="ARBA00023268"/>
    </source>
</evidence>
<proteinExistence type="inferred from homology"/>
<organism evidence="15">
    <name type="scientific">Cyprideis torosa</name>
    <dbReference type="NCBI Taxonomy" id="163714"/>
    <lineage>
        <taxon>Eukaryota</taxon>
        <taxon>Metazoa</taxon>
        <taxon>Ecdysozoa</taxon>
        <taxon>Arthropoda</taxon>
        <taxon>Crustacea</taxon>
        <taxon>Oligostraca</taxon>
        <taxon>Ostracoda</taxon>
        <taxon>Podocopa</taxon>
        <taxon>Podocopida</taxon>
        <taxon>Cytherocopina</taxon>
        <taxon>Cytheroidea</taxon>
        <taxon>Cytherideidae</taxon>
        <taxon>Cyprideis</taxon>
    </lineage>
</organism>
<evidence type="ECO:0000256" key="1">
    <source>
        <dbReference type="ARBA" id="ARBA00001120"/>
    </source>
</evidence>
<dbReference type="GO" id="GO:0004674">
    <property type="term" value="F:protein serine/threonine kinase activity"/>
    <property type="evidence" value="ECO:0007669"/>
    <property type="project" value="UniProtKB-KW"/>
</dbReference>